<evidence type="ECO:0000313" key="2">
    <source>
        <dbReference type="EMBL" id="KFH42483.1"/>
    </source>
</evidence>
<accession>A0A086SZF1</accession>
<evidence type="ECO:0000256" key="1">
    <source>
        <dbReference type="SAM" id="MobiDB-lite"/>
    </source>
</evidence>
<sequence length="67" mass="7551">MAQMHITRGDHQPTVNLGNDARNWNQAPQKEKLRITPYICGKTRVMIVLTMADCTPLMTPEVSLQSV</sequence>
<dbReference type="EMBL" id="JPKY01000093">
    <property type="protein sequence ID" value="KFH42483.1"/>
    <property type="molecule type" value="Genomic_DNA"/>
</dbReference>
<organism evidence="2 3">
    <name type="scientific">Hapsidospora chrysogenum (strain ATCC 11550 / CBS 779.69 / DSM 880 / IAM 14645 / JCM 23072 / IMI 49137)</name>
    <name type="common">Acremonium chrysogenum</name>
    <dbReference type="NCBI Taxonomy" id="857340"/>
    <lineage>
        <taxon>Eukaryota</taxon>
        <taxon>Fungi</taxon>
        <taxon>Dikarya</taxon>
        <taxon>Ascomycota</taxon>
        <taxon>Pezizomycotina</taxon>
        <taxon>Sordariomycetes</taxon>
        <taxon>Hypocreomycetidae</taxon>
        <taxon>Hypocreales</taxon>
        <taxon>Bionectriaceae</taxon>
        <taxon>Hapsidospora</taxon>
    </lineage>
</organism>
<gene>
    <name evidence="2" type="ORF">ACRE_067840</name>
</gene>
<dbReference type="HOGENOM" id="CLU_2811767_0_0_1"/>
<evidence type="ECO:0000313" key="3">
    <source>
        <dbReference type="Proteomes" id="UP000029964"/>
    </source>
</evidence>
<dbReference type="Proteomes" id="UP000029964">
    <property type="component" value="Unassembled WGS sequence"/>
</dbReference>
<feature type="compositionally biased region" description="Polar residues" evidence="1">
    <location>
        <begin position="13"/>
        <end position="23"/>
    </location>
</feature>
<dbReference type="AlphaFoldDB" id="A0A086SZF1"/>
<proteinExistence type="predicted"/>
<keyword evidence="3" id="KW-1185">Reference proteome</keyword>
<name>A0A086SZF1_HAPC1</name>
<protein>
    <submittedName>
        <fullName evidence="2">Uncharacterized protein</fullName>
    </submittedName>
</protein>
<feature type="region of interest" description="Disordered" evidence="1">
    <location>
        <begin position="1"/>
        <end position="23"/>
    </location>
</feature>
<comment type="caution">
    <text evidence="2">The sequence shown here is derived from an EMBL/GenBank/DDBJ whole genome shotgun (WGS) entry which is preliminary data.</text>
</comment>
<reference evidence="3" key="1">
    <citation type="journal article" date="2014" name="Genome Announc.">
        <title>Genome sequence and annotation of Acremonium chrysogenum, producer of the beta-lactam antibiotic cephalosporin C.</title>
        <authorList>
            <person name="Terfehr D."/>
            <person name="Dahlmann T.A."/>
            <person name="Specht T."/>
            <person name="Zadra I."/>
            <person name="Kuernsteiner H."/>
            <person name="Kueck U."/>
        </authorList>
    </citation>
    <scope>NUCLEOTIDE SEQUENCE [LARGE SCALE GENOMIC DNA]</scope>
    <source>
        <strain evidence="3">ATCC 11550 / CBS 779.69 / DSM 880 / IAM 14645 / JCM 23072 / IMI 49137</strain>
    </source>
</reference>